<dbReference type="AlphaFoldDB" id="A0A7R8HDS3"/>
<dbReference type="OrthoDB" id="70570at2759"/>
<sequence>MVDQLVNTDINKKRIAFVESCFGSAGLPLAVKGRVLVGEGILTKACRKKPKPRQFFLFDDIVVYGNILINKKKYNKQRVIPLEEVKLQSLEDDGQFRNGWLICTRGKSFAVYAATAKEKDDWMSHIQRCIDDLLSSSGKKKPSDEHAAVWIPDSEAHSCMVCNKSHFTVLNRRHHCRQCGAVVCGSCSTNRFLIPSQSSKPIRVCDTCYGTLNINKSSKNSSINDLPKIQSETSSLFNDGLNIPELEDLPPIPQDNFEINIPRQNLNLYELVNITETSPCWFYDENTNSDRSESFFDNFEQLSLQYDDEFECFQDHKNVYSSGEDESDEDEQNDSRRNDKESHESYWYDSSTRIVSGVATLPAITAHDLNLSPLSQISPLPRAASSKK</sequence>
<dbReference type="EMBL" id="HG994587">
    <property type="protein sequence ID" value="CAF3028715.1"/>
    <property type="molecule type" value="Genomic_DNA"/>
</dbReference>
<dbReference type="Gene3D" id="2.30.29.30">
    <property type="entry name" value="Pleckstrin-homology domain (PH domain)/Phosphotyrosine-binding domain (PTB)"/>
    <property type="match status" value="1"/>
</dbReference>
<dbReference type="PANTHER" id="PTHR46280:SF3">
    <property type="entry name" value="PLECKSTRIN HOMOLOGY DOMAIN-CONTAINING FAMILY F MEMBER 1 HOMOLOG"/>
    <property type="match status" value="1"/>
</dbReference>
<evidence type="ECO:0000256" key="1">
    <source>
        <dbReference type="PROSITE-ProRule" id="PRU00091"/>
    </source>
</evidence>
<dbReference type="CDD" id="cd15717">
    <property type="entry name" value="FYVE_PKHF"/>
    <property type="match status" value="1"/>
</dbReference>
<reference evidence="3" key="1">
    <citation type="submission" date="2021-02" db="EMBL/GenBank/DDBJ databases">
        <authorList>
            <person name="Bekaert M."/>
        </authorList>
    </citation>
    <scope>NUCLEOTIDE SEQUENCE</scope>
    <source>
        <strain evidence="3">IoA-00</strain>
    </source>
</reference>
<dbReference type="Pfam" id="PF22697">
    <property type="entry name" value="SOS1_NGEF_PH"/>
    <property type="match status" value="1"/>
</dbReference>
<evidence type="ECO:0000313" key="4">
    <source>
        <dbReference type="Proteomes" id="UP000675881"/>
    </source>
</evidence>
<dbReference type="FunFam" id="2.30.29.30:FF:000167">
    <property type="entry name" value="Pleckstrin homology domain-containing family F member 2"/>
    <property type="match status" value="1"/>
</dbReference>
<keyword evidence="1" id="KW-0863">Zinc-finger</keyword>
<keyword evidence="4" id="KW-1185">Reference proteome</keyword>
<keyword evidence="1" id="KW-0479">Metal-binding</keyword>
<protein>
    <recommendedName>
        <fullName evidence="5">Pleckstrin homology domain-containing family F member 2</fullName>
    </recommendedName>
</protein>
<organism evidence="3 4">
    <name type="scientific">Lepeophtheirus salmonis</name>
    <name type="common">Salmon louse</name>
    <name type="synonym">Caligus salmonis</name>
    <dbReference type="NCBI Taxonomy" id="72036"/>
    <lineage>
        <taxon>Eukaryota</taxon>
        <taxon>Metazoa</taxon>
        <taxon>Ecdysozoa</taxon>
        <taxon>Arthropoda</taxon>
        <taxon>Crustacea</taxon>
        <taxon>Multicrustacea</taxon>
        <taxon>Hexanauplia</taxon>
        <taxon>Copepoda</taxon>
        <taxon>Siphonostomatoida</taxon>
        <taxon>Caligidae</taxon>
        <taxon>Lepeophtheirus</taxon>
    </lineage>
</organism>
<keyword evidence="1" id="KW-0862">Zinc</keyword>
<dbReference type="GO" id="GO:0035091">
    <property type="term" value="F:phosphatidylinositol binding"/>
    <property type="evidence" value="ECO:0007669"/>
    <property type="project" value="TreeGrafter"/>
</dbReference>
<name>A0A7R8HDS3_LEPSM</name>
<dbReference type="PROSITE" id="PS50003">
    <property type="entry name" value="PH_DOMAIN"/>
    <property type="match status" value="1"/>
</dbReference>
<dbReference type="InterPro" id="IPR017455">
    <property type="entry name" value="Znf_FYVE-rel"/>
</dbReference>
<dbReference type="PROSITE" id="PS50178">
    <property type="entry name" value="ZF_FYVE"/>
    <property type="match status" value="1"/>
</dbReference>
<dbReference type="InterPro" id="IPR013083">
    <property type="entry name" value="Znf_RING/FYVE/PHD"/>
</dbReference>
<dbReference type="InterPro" id="IPR011011">
    <property type="entry name" value="Znf_FYVE_PHD"/>
</dbReference>
<dbReference type="CDD" id="cd01218">
    <property type="entry name" value="PH_Phafin2-like"/>
    <property type="match status" value="1"/>
</dbReference>
<dbReference type="InterPro" id="IPR000306">
    <property type="entry name" value="Znf_FYVE"/>
</dbReference>
<dbReference type="SUPFAM" id="SSF50729">
    <property type="entry name" value="PH domain-like"/>
    <property type="match status" value="1"/>
</dbReference>
<dbReference type="Pfam" id="PF01363">
    <property type="entry name" value="FYVE"/>
    <property type="match status" value="1"/>
</dbReference>
<dbReference type="SMART" id="SM00233">
    <property type="entry name" value="PH"/>
    <property type="match status" value="1"/>
</dbReference>
<gene>
    <name evidence="3" type="ORF">LSAA_14131</name>
</gene>
<dbReference type="PANTHER" id="PTHR46280">
    <property type="entry name" value="PLECKSTRIN HOMOLOGY DOMAIN-CONTAINING FAMILY F MEMBER 2-RELATED"/>
    <property type="match status" value="1"/>
</dbReference>
<dbReference type="InterPro" id="IPR001849">
    <property type="entry name" value="PH_domain"/>
</dbReference>
<dbReference type="GO" id="GO:0005769">
    <property type="term" value="C:early endosome"/>
    <property type="evidence" value="ECO:0007669"/>
    <property type="project" value="TreeGrafter"/>
</dbReference>
<dbReference type="GO" id="GO:0007032">
    <property type="term" value="P:endosome organization"/>
    <property type="evidence" value="ECO:0007669"/>
    <property type="project" value="TreeGrafter"/>
</dbReference>
<evidence type="ECO:0000256" key="2">
    <source>
        <dbReference type="SAM" id="MobiDB-lite"/>
    </source>
</evidence>
<dbReference type="InterPro" id="IPR051765">
    <property type="entry name" value="PH_domain-containing_F"/>
</dbReference>
<dbReference type="GO" id="GO:0008270">
    <property type="term" value="F:zinc ion binding"/>
    <property type="evidence" value="ECO:0007669"/>
    <property type="project" value="UniProtKB-KW"/>
</dbReference>
<evidence type="ECO:0008006" key="5">
    <source>
        <dbReference type="Google" id="ProtNLM"/>
    </source>
</evidence>
<feature type="compositionally biased region" description="Basic and acidic residues" evidence="2">
    <location>
        <begin position="333"/>
        <end position="346"/>
    </location>
</feature>
<accession>A0A7R8HDS3</accession>
<dbReference type="GO" id="GO:0008333">
    <property type="term" value="P:endosome to lysosome transport"/>
    <property type="evidence" value="ECO:0007669"/>
    <property type="project" value="TreeGrafter"/>
</dbReference>
<feature type="region of interest" description="Disordered" evidence="2">
    <location>
        <begin position="319"/>
        <end position="346"/>
    </location>
</feature>
<proteinExistence type="predicted"/>
<evidence type="ECO:0000313" key="3">
    <source>
        <dbReference type="EMBL" id="CAF3028715.1"/>
    </source>
</evidence>
<dbReference type="SUPFAM" id="SSF57903">
    <property type="entry name" value="FYVE/PHD zinc finger"/>
    <property type="match status" value="1"/>
</dbReference>
<dbReference type="Gene3D" id="3.30.40.10">
    <property type="entry name" value="Zinc/RING finger domain, C3HC4 (zinc finger)"/>
    <property type="match status" value="1"/>
</dbReference>
<dbReference type="SMART" id="SM00064">
    <property type="entry name" value="FYVE"/>
    <property type="match status" value="1"/>
</dbReference>
<dbReference type="InterPro" id="IPR037871">
    <property type="entry name" value="PH_Phafin"/>
</dbReference>
<feature type="compositionally biased region" description="Acidic residues" evidence="2">
    <location>
        <begin position="323"/>
        <end position="332"/>
    </location>
</feature>
<dbReference type="Proteomes" id="UP000675881">
    <property type="component" value="Chromosome 8"/>
</dbReference>
<dbReference type="InterPro" id="IPR011993">
    <property type="entry name" value="PH-like_dom_sf"/>
</dbReference>
<dbReference type="InterPro" id="IPR055251">
    <property type="entry name" value="SOS1_NGEF_PH"/>
</dbReference>